<protein>
    <submittedName>
        <fullName evidence="2">Unnamed protein product</fullName>
    </submittedName>
</protein>
<evidence type="ECO:0000313" key="2">
    <source>
        <dbReference type="EMBL" id="GMG29784.1"/>
    </source>
</evidence>
<organism evidence="2 3">
    <name type="scientific">Aspergillus oryzae</name>
    <name type="common">Yellow koji mold</name>
    <dbReference type="NCBI Taxonomy" id="5062"/>
    <lineage>
        <taxon>Eukaryota</taxon>
        <taxon>Fungi</taxon>
        <taxon>Dikarya</taxon>
        <taxon>Ascomycota</taxon>
        <taxon>Pezizomycotina</taxon>
        <taxon>Eurotiomycetes</taxon>
        <taxon>Eurotiomycetidae</taxon>
        <taxon>Eurotiales</taxon>
        <taxon>Aspergillaceae</taxon>
        <taxon>Aspergillus</taxon>
        <taxon>Aspergillus subgen. Circumdati</taxon>
    </lineage>
</organism>
<feature type="compositionally biased region" description="Basic and acidic residues" evidence="1">
    <location>
        <begin position="79"/>
        <end position="90"/>
    </location>
</feature>
<dbReference type="AlphaFoldDB" id="A0AAN4YFY3"/>
<evidence type="ECO:0000256" key="1">
    <source>
        <dbReference type="SAM" id="MobiDB-lite"/>
    </source>
</evidence>
<comment type="caution">
    <text evidence="2">The sequence shown here is derived from an EMBL/GenBank/DDBJ whole genome shotgun (WGS) entry which is preliminary data.</text>
</comment>
<proteinExistence type="predicted"/>
<gene>
    <name evidence="2" type="ORF">Aory04_000598700</name>
</gene>
<evidence type="ECO:0000313" key="3">
    <source>
        <dbReference type="Proteomes" id="UP001165205"/>
    </source>
</evidence>
<feature type="region of interest" description="Disordered" evidence="1">
    <location>
        <begin position="1"/>
        <end position="36"/>
    </location>
</feature>
<dbReference type="EMBL" id="BSYA01000061">
    <property type="protein sequence ID" value="GMG29784.1"/>
    <property type="molecule type" value="Genomic_DNA"/>
</dbReference>
<dbReference type="Proteomes" id="UP001165205">
    <property type="component" value="Unassembled WGS sequence"/>
</dbReference>
<sequence length="149" mass="16553">MRPTPPSALLRPGQRQRQDQDHNIGNDANNRVGNQGSSLIETVGRFARPVCRDRVAHADFDNFSDDVVDGQASEENIDEHDAAPVWREDPNQDGQQGIFHEKTHGAVEDCRDVAELSSRVKVSMAQRRSMIAAWNTLRKATCMSAGTSR</sequence>
<reference evidence="2" key="1">
    <citation type="submission" date="2023-04" db="EMBL/GenBank/DDBJ databases">
        <title>Aspergillus oryzae NBRC 4228.</title>
        <authorList>
            <person name="Ichikawa N."/>
            <person name="Sato H."/>
            <person name="Tonouchi N."/>
        </authorList>
    </citation>
    <scope>NUCLEOTIDE SEQUENCE</scope>
    <source>
        <strain evidence="2">NBRC 4228</strain>
    </source>
</reference>
<feature type="region of interest" description="Disordered" evidence="1">
    <location>
        <begin position="71"/>
        <end position="97"/>
    </location>
</feature>
<feature type="compositionally biased region" description="Polar residues" evidence="1">
    <location>
        <begin position="26"/>
        <end position="36"/>
    </location>
</feature>
<name>A0AAN4YFY3_ASPOZ</name>
<accession>A0AAN4YFY3</accession>